<dbReference type="RefSeq" id="WP_066557107.1">
    <property type="nucleotide sequence ID" value="NZ_NFLJ01000013.1"/>
</dbReference>
<dbReference type="SUPFAM" id="SSF48498">
    <property type="entry name" value="Tetracyclin repressor-like, C-terminal domain"/>
    <property type="match status" value="1"/>
</dbReference>
<dbReference type="OrthoDB" id="66596at2"/>
<dbReference type="InterPro" id="IPR009057">
    <property type="entry name" value="Homeodomain-like_sf"/>
</dbReference>
<accession>A0A1Y4T1D3</accession>
<name>A0A1Y4T1D3_9FIRM</name>
<comment type="caution">
    <text evidence="4">The sequence shown here is derived from an EMBL/GenBank/DDBJ whole genome shotgun (WGS) entry which is preliminary data.</text>
</comment>
<feature type="domain" description="HTH-type transcriptional regulator MT1864/Rv1816-like C-terminal" evidence="3">
    <location>
        <begin position="84"/>
        <end position="165"/>
    </location>
</feature>
<keyword evidence="5" id="KW-1185">Reference proteome</keyword>
<organism evidence="4 5">
    <name type="scientific">Massilimicrobiota timonensis</name>
    <dbReference type="NCBI Taxonomy" id="1776392"/>
    <lineage>
        <taxon>Bacteria</taxon>
        <taxon>Bacillati</taxon>
        <taxon>Bacillota</taxon>
        <taxon>Erysipelotrichia</taxon>
        <taxon>Erysipelotrichales</taxon>
        <taxon>Erysipelotrichaceae</taxon>
        <taxon>Massilimicrobiota</taxon>
    </lineage>
</organism>
<protein>
    <submittedName>
        <fullName evidence="4">Transcriptional regulator</fullName>
    </submittedName>
</protein>
<dbReference type="Pfam" id="PF13305">
    <property type="entry name" value="TetR_C_33"/>
    <property type="match status" value="1"/>
</dbReference>
<dbReference type="Gene3D" id="1.10.10.60">
    <property type="entry name" value="Homeodomain-like"/>
    <property type="match status" value="1"/>
</dbReference>
<dbReference type="SUPFAM" id="SSF46689">
    <property type="entry name" value="Homeodomain-like"/>
    <property type="match status" value="1"/>
</dbReference>
<evidence type="ECO:0000313" key="5">
    <source>
        <dbReference type="Proteomes" id="UP000195305"/>
    </source>
</evidence>
<evidence type="ECO:0000256" key="1">
    <source>
        <dbReference type="ARBA" id="ARBA00023015"/>
    </source>
</evidence>
<dbReference type="Gene3D" id="1.10.357.10">
    <property type="entry name" value="Tetracycline Repressor, domain 2"/>
    <property type="match status" value="1"/>
</dbReference>
<keyword evidence="2" id="KW-0804">Transcription</keyword>
<dbReference type="Proteomes" id="UP000195305">
    <property type="component" value="Unassembled WGS sequence"/>
</dbReference>
<evidence type="ECO:0000256" key="2">
    <source>
        <dbReference type="ARBA" id="ARBA00023163"/>
    </source>
</evidence>
<keyword evidence="1" id="KW-0805">Transcription regulation</keyword>
<sequence>MPPKFKFTRDEITNAALNVTRKNGISGLTARALAAELGCSVKPIFGLFKNMEEVGQEVFIASDLLYQNYLREDMAKGKYPPYKASGMAYIRFAKEERELFKLLFMRDRSREKIEENKEEIRPLMQLIQQNLGISEDEAYLFHLEMWLYVHGIATMIATSYLDWDDEFISRVLTDAYMGLKYRYTEGKDNAGN</sequence>
<dbReference type="EMBL" id="NFLJ01000013">
    <property type="protein sequence ID" value="OUQ34803.1"/>
    <property type="molecule type" value="Genomic_DNA"/>
</dbReference>
<dbReference type="InterPro" id="IPR036271">
    <property type="entry name" value="Tet_transcr_reg_TetR-rel_C_sf"/>
</dbReference>
<gene>
    <name evidence="4" type="ORF">B5E75_05730</name>
</gene>
<evidence type="ECO:0000259" key="3">
    <source>
        <dbReference type="Pfam" id="PF13305"/>
    </source>
</evidence>
<proteinExistence type="predicted"/>
<dbReference type="AlphaFoldDB" id="A0A1Y4T1D3"/>
<dbReference type="InterPro" id="IPR025996">
    <property type="entry name" value="MT1864/Rv1816-like_C"/>
</dbReference>
<reference evidence="4 5" key="1">
    <citation type="journal article" date="2018" name="BMC Genomics">
        <title>Whole genome sequencing and function prediction of 133 gut anaerobes isolated from chicken caecum in pure cultures.</title>
        <authorList>
            <person name="Medvecky M."/>
            <person name="Cejkova D."/>
            <person name="Polansky O."/>
            <person name="Karasova D."/>
            <person name="Kubasova T."/>
            <person name="Cizek A."/>
            <person name="Rychlik I."/>
        </authorList>
    </citation>
    <scope>NUCLEOTIDE SEQUENCE [LARGE SCALE GENOMIC DNA]</scope>
    <source>
        <strain evidence="4 5">An13</strain>
    </source>
</reference>
<evidence type="ECO:0000313" key="4">
    <source>
        <dbReference type="EMBL" id="OUQ34803.1"/>
    </source>
</evidence>